<evidence type="ECO:0000313" key="3">
    <source>
        <dbReference type="Proteomes" id="UP000324222"/>
    </source>
</evidence>
<accession>A0A5B7J7S1</accession>
<name>A0A5B7J7S1_PORTR</name>
<organism evidence="2 3">
    <name type="scientific">Portunus trituberculatus</name>
    <name type="common">Swimming crab</name>
    <name type="synonym">Neptunus trituberculatus</name>
    <dbReference type="NCBI Taxonomy" id="210409"/>
    <lineage>
        <taxon>Eukaryota</taxon>
        <taxon>Metazoa</taxon>
        <taxon>Ecdysozoa</taxon>
        <taxon>Arthropoda</taxon>
        <taxon>Crustacea</taxon>
        <taxon>Multicrustacea</taxon>
        <taxon>Malacostraca</taxon>
        <taxon>Eumalacostraca</taxon>
        <taxon>Eucarida</taxon>
        <taxon>Decapoda</taxon>
        <taxon>Pleocyemata</taxon>
        <taxon>Brachyura</taxon>
        <taxon>Eubrachyura</taxon>
        <taxon>Portunoidea</taxon>
        <taxon>Portunidae</taxon>
        <taxon>Portuninae</taxon>
        <taxon>Portunus</taxon>
    </lineage>
</organism>
<gene>
    <name evidence="2" type="ORF">E2C01_087297</name>
</gene>
<feature type="region of interest" description="Disordered" evidence="1">
    <location>
        <begin position="51"/>
        <end position="72"/>
    </location>
</feature>
<dbReference type="EMBL" id="VSRR010090506">
    <property type="protein sequence ID" value="MPC92222.1"/>
    <property type="molecule type" value="Genomic_DNA"/>
</dbReference>
<dbReference type="Proteomes" id="UP000324222">
    <property type="component" value="Unassembled WGS sequence"/>
</dbReference>
<evidence type="ECO:0000256" key="1">
    <source>
        <dbReference type="SAM" id="MobiDB-lite"/>
    </source>
</evidence>
<proteinExistence type="predicted"/>
<reference evidence="2 3" key="1">
    <citation type="submission" date="2019-05" db="EMBL/GenBank/DDBJ databases">
        <title>Another draft genome of Portunus trituberculatus and its Hox gene families provides insights of decapod evolution.</title>
        <authorList>
            <person name="Jeong J.-H."/>
            <person name="Song I."/>
            <person name="Kim S."/>
            <person name="Choi T."/>
            <person name="Kim D."/>
            <person name="Ryu S."/>
            <person name="Kim W."/>
        </authorList>
    </citation>
    <scope>NUCLEOTIDE SEQUENCE [LARGE SCALE GENOMIC DNA]</scope>
    <source>
        <tissue evidence="2">Muscle</tissue>
    </source>
</reference>
<evidence type="ECO:0000313" key="2">
    <source>
        <dbReference type="EMBL" id="MPC92222.1"/>
    </source>
</evidence>
<dbReference type="AlphaFoldDB" id="A0A5B7J7S1"/>
<keyword evidence="3" id="KW-1185">Reference proteome</keyword>
<comment type="caution">
    <text evidence="2">The sequence shown here is derived from an EMBL/GenBank/DDBJ whole genome shotgun (WGS) entry which is preliminary data.</text>
</comment>
<protein>
    <submittedName>
        <fullName evidence="2">Uncharacterized protein</fullName>
    </submittedName>
</protein>
<sequence length="99" mass="11126">MLHRDYHATSTKHRPSSTTTFLVPKRCAPLCFITTHPPPYNPTSPPLYLFTSTNSFPPSTRHPDPLTPLPSSALRNTQVTIQPLRTTVPNLPQPSTKYF</sequence>